<gene>
    <name evidence="2" type="ORF">M5G27_27075</name>
</gene>
<keyword evidence="3" id="KW-1185">Reference proteome</keyword>
<dbReference type="RefSeq" id="WP_050682300.1">
    <property type="nucleotide sequence ID" value="NZ_JAMDHA010000037.1"/>
</dbReference>
<feature type="transmembrane region" description="Helical" evidence="1">
    <location>
        <begin position="20"/>
        <end position="46"/>
    </location>
</feature>
<keyword evidence="1" id="KW-1133">Transmembrane helix</keyword>
<feature type="transmembrane region" description="Helical" evidence="1">
    <location>
        <begin position="66"/>
        <end position="88"/>
    </location>
</feature>
<protein>
    <submittedName>
        <fullName evidence="2">Uncharacterized protein</fullName>
    </submittedName>
</protein>
<proteinExistence type="predicted"/>
<organism evidence="2 3">
    <name type="scientific">Pseudomonas shahriarae</name>
    <dbReference type="NCBI Taxonomy" id="2745512"/>
    <lineage>
        <taxon>Bacteria</taxon>
        <taxon>Pseudomonadati</taxon>
        <taxon>Pseudomonadota</taxon>
        <taxon>Gammaproteobacteria</taxon>
        <taxon>Pseudomonadales</taxon>
        <taxon>Pseudomonadaceae</taxon>
        <taxon>Pseudomonas</taxon>
    </lineage>
</organism>
<name>A0A9X4C6M9_9PSED</name>
<dbReference type="Proteomes" id="UP001148185">
    <property type="component" value="Unassembled WGS sequence"/>
</dbReference>
<keyword evidence="1" id="KW-0812">Transmembrane</keyword>
<evidence type="ECO:0000256" key="1">
    <source>
        <dbReference type="SAM" id="Phobius"/>
    </source>
</evidence>
<accession>A0A9X4C6M9</accession>
<sequence length="96" mass="10875">MENQKSSPHQKPWYAPLVHFLAHTVVGSGIFIIIATPSVFLGWLVHKLREYHVAEFTLSVLTFLEHAILVVDALTFLSFLGFTSWAAVKEMRQNGH</sequence>
<dbReference type="EMBL" id="JAMDHA010000037">
    <property type="protein sequence ID" value="MDD1011139.1"/>
    <property type="molecule type" value="Genomic_DNA"/>
</dbReference>
<evidence type="ECO:0000313" key="3">
    <source>
        <dbReference type="Proteomes" id="UP001148185"/>
    </source>
</evidence>
<reference evidence="2 3" key="1">
    <citation type="submission" date="2022-05" db="EMBL/GenBank/DDBJ databases">
        <title>Novel Pseudomonas spp. Isolated from a Rainbow Trout Aquaculture Facility.</title>
        <authorList>
            <person name="Testerman T."/>
            <person name="Graf J."/>
        </authorList>
    </citation>
    <scope>NUCLEOTIDE SEQUENCE [LARGE SCALE GENOMIC DNA]</scope>
    <source>
        <strain evidence="2 3">ID1042</strain>
    </source>
</reference>
<comment type="caution">
    <text evidence="2">The sequence shown here is derived from an EMBL/GenBank/DDBJ whole genome shotgun (WGS) entry which is preliminary data.</text>
</comment>
<dbReference type="AlphaFoldDB" id="A0A9X4C6M9"/>
<keyword evidence="1" id="KW-0472">Membrane</keyword>
<evidence type="ECO:0000313" key="2">
    <source>
        <dbReference type="EMBL" id="MDD1011139.1"/>
    </source>
</evidence>